<dbReference type="PANTHER" id="PTHR42934">
    <property type="entry name" value="GLYCOLATE OXIDASE SUBUNIT GLCD"/>
    <property type="match status" value="1"/>
</dbReference>
<dbReference type="GO" id="GO:0019154">
    <property type="term" value="F:glycolate dehydrogenase activity"/>
    <property type="evidence" value="ECO:0007669"/>
    <property type="project" value="UniProtKB-EC"/>
</dbReference>
<dbReference type="Pfam" id="PF02913">
    <property type="entry name" value="FAD-oxidase_C"/>
    <property type="match status" value="1"/>
</dbReference>
<evidence type="ECO:0000256" key="4">
    <source>
        <dbReference type="ARBA" id="ARBA00022827"/>
    </source>
</evidence>
<dbReference type="FunFam" id="3.30.465.10:FF:000036">
    <property type="entry name" value="Putative FAD-linked oxidoreductase"/>
    <property type="match status" value="1"/>
</dbReference>
<dbReference type="PROSITE" id="PS51387">
    <property type="entry name" value="FAD_PCMH"/>
    <property type="match status" value="1"/>
</dbReference>
<dbReference type="EMBL" id="FWFF01000017">
    <property type="protein sequence ID" value="SLM99673.1"/>
    <property type="molecule type" value="Genomic_DNA"/>
</dbReference>
<dbReference type="Pfam" id="PF03928">
    <property type="entry name" value="HbpS-like"/>
    <property type="match status" value="1"/>
</dbReference>
<dbReference type="Gene3D" id="1.10.45.10">
    <property type="entry name" value="Vanillyl-alcohol Oxidase, Chain A, domain 4"/>
    <property type="match status" value="1"/>
</dbReference>
<evidence type="ECO:0000313" key="9">
    <source>
        <dbReference type="Proteomes" id="UP000196581"/>
    </source>
</evidence>
<dbReference type="SUPFAM" id="SSF56176">
    <property type="entry name" value="FAD-binding/transporter-associated domain-like"/>
    <property type="match status" value="1"/>
</dbReference>
<feature type="region of interest" description="Disordered" evidence="6">
    <location>
        <begin position="1"/>
        <end position="29"/>
    </location>
</feature>
<comment type="cofactor">
    <cofactor evidence="1">
        <name>FAD</name>
        <dbReference type="ChEBI" id="CHEBI:57692"/>
    </cofactor>
</comment>
<reference evidence="9" key="1">
    <citation type="submission" date="2017-02" db="EMBL/GenBank/DDBJ databases">
        <authorList>
            <person name="Dridi B."/>
        </authorList>
    </citation>
    <scope>NUCLEOTIDE SEQUENCE [LARGE SCALE GENOMIC DNA]</scope>
    <source>
        <strain evidence="9">B Co 03.10</strain>
    </source>
</reference>
<dbReference type="Gene3D" id="3.30.465.10">
    <property type="match status" value="1"/>
</dbReference>
<evidence type="ECO:0000256" key="1">
    <source>
        <dbReference type="ARBA" id="ARBA00001974"/>
    </source>
</evidence>
<dbReference type="EC" id="1.1.99.14" evidence="8"/>
<dbReference type="FunFam" id="1.10.45.10:FF:000001">
    <property type="entry name" value="D-lactate dehydrogenase mitochondrial"/>
    <property type="match status" value="1"/>
</dbReference>
<dbReference type="Pfam" id="PF01565">
    <property type="entry name" value="FAD_binding_4"/>
    <property type="match status" value="1"/>
</dbReference>
<dbReference type="InterPro" id="IPR016171">
    <property type="entry name" value="Vanillyl_alc_oxidase_C-sub2"/>
</dbReference>
<evidence type="ECO:0000256" key="2">
    <source>
        <dbReference type="ARBA" id="ARBA00008000"/>
    </source>
</evidence>
<dbReference type="AlphaFoldDB" id="A0A1X6XKK3"/>
<dbReference type="GO" id="GO:0071949">
    <property type="term" value="F:FAD binding"/>
    <property type="evidence" value="ECO:0007669"/>
    <property type="project" value="InterPro"/>
</dbReference>
<organism evidence="8 9">
    <name type="scientific">Brevibacterium yomogidense</name>
    <dbReference type="NCBI Taxonomy" id="946573"/>
    <lineage>
        <taxon>Bacteria</taxon>
        <taxon>Bacillati</taxon>
        <taxon>Actinomycetota</taxon>
        <taxon>Actinomycetes</taxon>
        <taxon>Micrococcales</taxon>
        <taxon>Brevibacteriaceae</taxon>
        <taxon>Brevibacterium</taxon>
    </lineage>
</organism>
<dbReference type="InterPro" id="IPR016166">
    <property type="entry name" value="FAD-bd_PCMH"/>
</dbReference>
<keyword evidence="4" id="KW-0274">FAD</keyword>
<dbReference type="InterPro" id="IPR005624">
    <property type="entry name" value="PduO/GlcC-like"/>
</dbReference>
<dbReference type="FunFam" id="3.30.70.2740:FF:000001">
    <property type="entry name" value="D-lactate dehydrogenase mitochondrial"/>
    <property type="match status" value="1"/>
</dbReference>
<keyword evidence="9" id="KW-1185">Reference proteome</keyword>
<dbReference type="Gene3D" id="3.30.450.150">
    <property type="entry name" value="Haem-degrading domain"/>
    <property type="match status" value="1"/>
</dbReference>
<dbReference type="InterPro" id="IPR038084">
    <property type="entry name" value="PduO/GlcC-like_sf"/>
</dbReference>
<feature type="region of interest" description="Disordered" evidence="6">
    <location>
        <begin position="583"/>
        <end position="603"/>
    </location>
</feature>
<dbReference type="Proteomes" id="UP000196581">
    <property type="component" value="Unassembled WGS sequence"/>
</dbReference>
<evidence type="ECO:0000256" key="6">
    <source>
        <dbReference type="SAM" id="MobiDB-lite"/>
    </source>
</evidence>
<proteinExistence type="inferred from homology"/>
<evidence type="ECO:0000256" key="5">
    <source>
        <dbReference type="ARBA" id="ARBA00023002"/>
    </source>
</evidence>
<evidence type="ECO:0000313" key="8">
    <source>
        <dbReference type="EMBL" id="SLM99673.1"/>
    </source>
</evidence>
<dbReference type="InterPro" id="IPR051914">
    <property type="entry name" value="FAD-linked_OxidoTrans_Type4"/>
</dbReference>
<dbReference type="PANTHER" id="PTHR42934:SF2">
    <property type="entry name" value="GLYCOLATE OXIDASE SUBUNIT GLCD"/>
    <property type="match status" value="1"/>
</dbReference>
<dbReference type="InterPro" id="IPR016164">
    <property type="entry name" value="FAD-linked_Oxase-like_C"/>
</dbReference>
<dbReference type="InterPro" id="IPR004113">
    <property type="entry name" value="FAD-bd_oxidored_4_C"/>
</dbReference>
<name>A0A1X6XKK3_9MICO</name>
<keyword evidence="5 8" id="KW-0560">Oxidoreductase</keyword>
<gene>
    <name evidence="8" type="ORF">FM105_11590</name>
</gene>
<keyword evidence="3" id="KW-0285">Flavoprotein</keyword>
<dbReference type="Gene3D" id="3.30.70.2740">
    <property type="match status" value="1"/>
</dbReference>
<protein>
    <submittedName>
        <fullName evidence="8">Glycolate dehydrogenase, subunit GlcD</fullName>
        <ecNumber evidence="8">1.1.99.14</ecNumber>
    </submittedName>
</protein>
<evidence type="ECO:0000256" key="3">
    <source>
        <dbReference type="ARBA" id="ARBA00022630"/>
    </source>
</evidence>
<dbReference type="InterPro" id="IPR006094">
    <property type="entry name" value="Oxid_FAD_bind_N"/>
</dbReference>
<dbReference type="SUPFAM" id="SSF55103">
    <property type="entry name" value="FAD-linked oxidases, C-terminal domain"/>
    <property type="match status" value="1"/>
</dbReference>
<dbReference type="InterPro" id="IPR016169">
    <property type="entry name" value="FAD-bd_PCMH_sub2"/>
</dbReference>
<sequence length="673" mass="69225">MTIGMQSGRTDHERPELTSTAPSSAMGRQAAATLDELVAQLPEGAVITDPVKTEAYRRDRAEDPNAGTPAAVVRATSTEDVQAVVRFAASTGTPVVPRGAGTSLSGGSTAIDGGIVLSLERMRDITIDPVTRTAVTQPGAFNVEVKEAAGEHDLWYPPDPASFTFCSIGGNIATNAGGLCCVKYGVTTDYVLGMKVVLADGRAIELGGPRLKDVAGLSLTKLFVGSEGTLGIITEVTLRLVPAQRPPHTLVATFPTLDSATAAVLAITQRMRPSMLEFMDRPTINAVEDETKMGLDREAAAMIIVQSDEPAGHAGVEIADVTELCESNGASEVFSTEDPDEGEAFIAARRIAIPAVEKKGTILLEDVGVPLPKLGALVSGIEEISQRHDVLVAVMAHAGDGNTHPLVVFDPTDAEQRERAHTAYGEIMDLAVSLGGTITGEHGVGRLKQPWLAGYLGEDVLDINQRVKDALDPQGILNPGVVFDARPESDPVTAEAPAGAAAAAAAPAGGAAASAAVQTDAPAPMTSTTGEPVSFSTPTITYDLAARAVALTIEEGKKVGVRTCATIVDPALQLVAYGRTDGMTPHSVETSRRKAQTAASTRRPSALILPELAQKLEHGTGGLLTSIAGGVPIAFDGVVVGGLGVAGGKPPEDAAIADAVLAALGADPAETAS</sequence>
<evidence type="ECO:0000259" key="7">
    <source>
        <dbReference type="PROSITE" id="PS51387"/>
    </source>
</evidence>
<dbReference type="InterPro" id="IPR036318">
    <property type="entry name" value="FAD-bd_PCMH-like_sf"/>
</dbReference>
<comment type="similarity">
    <text evidence="2">Belongs to the FAD-binding oxidoreductase/transferase type 4 family.</text>
</comment>
<accession>A0A1X6XKK3</accession>
<dbReference type="SUPFAM" id="SSF143744">
    <property type="entry name" value="GlcG-like"/>
    <property type="match status" value="1"/>
</dbReference>
<feature type="domain" description="FAD-binding PCMH-type" evidence="7">
    <location>
        <begin position="65"/>
        <end position="243"/>
    </location>
</feature>